<reference evidence="1" key="1">
    <citation type="submission" date="2021-06" db="EMBL/GenBank/DDBJ databases">
        <authorList>
            <person name="Kallberg Y."/>
            <person name="Tangrot J."/>
            <person name="Rosling A."/>
        </authorList>
    </citation>
    <scope>NUCLEOTIDE SEQUENCE</scope>
    <source>
        <strain evidence="1">MA461A</strain>
    </source>
</reference>
<dbReference type="Proteomes" id="UP000789920">
    <property type="component" value="Unassembled WGS sequence"/>
</dbReference>
<evidence type="ECO:0000313" key="1">
    <source>
        <dbReference type="EMBL" id="CAG8746648.1"/>
    </source>
</evidence>
<organism evidence="1 2">
    <name type="scientific">Racocetra persica</name>
    <dbReference type="NCBI Taxonomy" id="160502"/>
    <lineage>
        <taxon>Eukaryota</taxon>
        <taxon>Fungi</taxon>
        <taxon>Fungi incertae sedis</taxon>
        <taxon>Mucoromycota</taxon>
        <taxon>Glomeromycotina</taxon>
        <taxon>Glomeromycetes</taxon>
        <taxon>Diversisporales</taxon>
        <taxon>Gigasporaceae</taxon>
        <taxon>Racocetra</taxon>
    </lineage>
</organism>
<comment type="caution">
    <text evidence="1">The sequence shown here is derived from an EMBL/GenBank/DDBJ whole genome shotgun (WGS) entry which is preliminary data.</text>
</comment>
<evidence type="ECO:0000313" key="2">
    <source>
        <dbReference type="Proteomes" id="UP000789920"/>
    </source>
</evidence>
<feature type="non-terminal residue" evidence="1">
    <location>
        <position position="1"/>
    </location>
</feature>
<sequence>KKSQTCVKNDLHKDDINQVLKLFSRWLSNLSYSENKNQKKEVVLHIIKLLENQNTNELSSTNTTNCLSSLLLIKTAMKINAFDYYLSTDKKYIKADETDSTEKH</sequence>
<dbReference type="EMBL" id="CAJVQC010030787">
    <property type="protein sequence ID" value="CAG8746648.1"/>
    <property type="molecule type" value="Genomic_DNA"/>
</dbReference>
<accession>A0ACA9QDP7</accession>
<name>A0ACA9QDP7_9GLOM</name>
<keyword evidence="2" id="KW-1185">Reference proteome</keyword>
<protein>
    <submittedName>
        <fullName evidence="1">20455_t:CDS:1</fullName>
    </submittedName>
</protein>
<gene>
    <name evidence="1" type="ORF">RPERSI_LOCUS13734</name>
</gene>
<proteinExistence type="predicted"/>